<dbReference type="InterPro" id="IPR050464">
    <property type="entry name" value="Zeta_carotene_desat/Oxidored"/>
</dbReference>
<dbReference type="RefSeq" id="WP_101236652.1">
    <property type="nucleotide sequence ID" value="NZ_PISJ01000013.1"/>
</dbReference>
<dbReference type="Gene3D" id="3.50.50.60">
    <property type="entry name" value="FAD/NAD(P)-binding domain"/>
    <property type="match status" value="1"/>
</dbReference>
<gene>
    <name evidence="1" type="ORF">CW311_11900</name>
</gene>
<proteinExistence type="predicted"/>
<reference evidence="1 2" key="1">
    <citation type="submission" date="2017-12" db="EMBL/GenBank/DDBJ databases">
        <title>Draft Genome sequences of multiple microbial strains isolated from spacecraft associated surfaces.</title>
        <authorList>
            <person name="Seuylemezian A."/>
            <person name="Vaishampayan P."/>
            <person name="Venkateswaran K."/>
        </authorList>
    </citation>
    <scope>NUCLEOTIDE SEQUENCE [LARGE SCALE GENOMIC DNA]</scope>
    <source>
        <strain evidence="1 2">2P01AA</strain>
    </source>
</reference>
<evidence type="ECO:0000313" key="2">
    <source>
        <dbReference type="Proteomes" id="UP000233553"/>
    </source>
</evidence>
<dbReference type="GO" id="GO:0016491">
    <property type="term" value="F:oxidoreductase activity"/>
    <property type="evidence" value="ECO:0007669"/>
    <property type="project" value="TreeGrafter"/>
</dbReference>
<dbReference type="Proteomes" id="UP000233553">
    <property type="component" value="Unassembled WGS sequence"/>
</dbReference>
<dbReference type="Pfam" id="PF13450">
    <property type="entry name" value="NAD_binding_8"/>
    <property type="match status" value="1"/>
</dbReference>
<name>A0A2N0WF39_9GAMM</name>
<accession>A0A2N0WF39</accession>
<comment type="caution">
    <text evidence="1">The sequence shown here is derived from an EMBL/GenBank/DDBJ whole genome shotgun (WGS) entry which is preliminary data.</text>
</comment>
<dbReference type="AlphaFoldDB" id="A0A2N0WF39"/>
<organism evidence="1 2">
    <name type="scientific">Acinetobacter proteolyticus</name>
    <dbReference type="NCBI Taxonomy" id="1776741"/>
    <lineage>
        <taxon>Bacteria</taxon>
        <taxon>Pseudomonadati</taxon>
        <taxon>Pseudomonadota</taxon>
        <taxon>Gammaproteobacteria</taxon>
        <taxon>Moraxellales</taxon>
        <taxon>Moraxellaceae</taxon>
        <taxon>Acinetobacter</taxon>
    </lineage>
</organism>
<sequence>MRIAIVGSGISGLYAAWKLSKKHTVTIFEKENYFGGHTDTHEFLIDRKKVAIDSGFIVFNRYNYPLFSAMLAELGVKAQNSDMSFSVNNQVTGLQYNPSKKWSLLTRPQNFLNKNFRLMLSDLVRFYRENKEIAVDELDTNLSIEEYLNKHGYSQVFRDEHLYPMCGALWSSPVEQIGKIPYKFVVSFFQHHRMLQLKDRPQWQTVKGGSASYIYAIQRECPTLIWKKTEVQHVLRNENHISMITAHGQEQFDWVIFASHADDTLKLLKEPSEKEHDILGCFAYQDNLMVVHADRSIMPKSQSQWASWHVHVTVQKEASVDNVHYGFSYWMNSLQNLNCKTQVFSTLNPNMPIAKDHIFVERHYRHPVFNQTAIAAQSRWHEINGYKRSSFCGAYWGWGFHEDGARSADRVVNHLMSIADEDMEGLDVRSSTCNCES</sequence>
<dbReference type="SUPFAM" id="SSF51905">
    <property type="entry name" value="FAD/NAD(P)-binding domain"/>
    <property type="match status" value="1"/>
</dbReference>
<protein>
    <submittedName>
        <fullName evidence="1">Dehydrogenase</fullName>
    </submittedName>
</protein>
<evidence type="ECO:0000313" key="1">
    <source>
        <dbReference type="EMBL" id="PKF33491.1"/>
    </source>
</evidence>
<dbReference type="PANTHER" id="PTHR42923">
    <property type="entry name" value="PROTOPORPHYRINOGEN OXIDASE"/>
    <property type="match status" value="1"/>
</dbReference>
<dbReference type="EMBL" id="PISJ01000013">
    <property type="protein sequence ID" value="PKF33491.1"/>
    <property type="molecule type" value="Genomic_DNA"/>
</dbReference>
<dbReference type="InterPro" id="IPR036188">
    <property type="entry name" value="FAD/NAD-bd_sf"/>
</dbReference>
<dbReference type="PANTHER" id="PTHR42923:SF17">
    <property type="entry name" value="AMINE OXIDASE DOMAIN-CONTAINING PROTEIN"/>
    <property type="match status" value="1"/>
</dbReference>